<keyword evidence="2" id="KW-0378">Hydrolase</keyword>
<dbReference type="PANTHER" id="PTHR22642">
    <property type="entry name" value="IMIDAZOLONEPROPIONASE"/>
    <property type="match status" value="1"/>
</dbReference>
<dbReference type="Gene3D" id="3.10.310.70">
    <property type="match status" value="1"/>
</dbReference>
<dbReference type="InterPro" id="IPR011059">
    <property type="entry name" value="Metal-dep_hydrolase_composite"/>
</dbReference>
<dbReference type="Gene3D" id="3.20.20.140">
    <property type="entry name" value="Metal-dependent hydrolases"/>
    <property type="match status" value="1"/>
</dbReference>
<accession>A0A292YIL1</accession>
<evidence type="ECO:0000313" key="2">
    <source>
        <dbReference type="EMBL" id="GAX88956.1"/>
    </source>
</evidence>
<dbReference type="Gene3D" id="2.30.40.10">
    <property type="entry name" value="Urease, subunit C, domain 1"/>
    <property type="match status" value="1"/>
</dbReference>
<dbReference type="EMBL" id="BDUF01000011">
    <property type="protein sequence ID" value="GAX88956.1"/>
    <property type="molecule type" value="Genomic_DNA"/>
</dbReference>
<comment type="caution">
    <text evidence="2">The sequence shown here is derived from an EMBL/GenBank/DDBJ whole genome shotgun (WGS) entry which is preliminary data.</text>
</comment>
<sequence>MDHTNNFPDAHIPTLAELDEAVPHHPLFLTRICNHVYLANSVAFARAGITRTTLDPPDGGLTMEEAVRLFTVGGTYATREEAVKGTLIPGKYADLTILDRDICREDPDMLLETVIGGETVYTGS</sequence>
<organism evidence="2 3">
    <name type="scientific">Effusibacillus lacus</name>
    <dbReference type="NCBI Taxonomy" id="1348429"/>
    <lineage>
        <taxon>Bacteria</taxon>
        <taxon>Bacillati</taxon>
        <taxon>Bacillota</taxon>
        <taxon>Bacilli</taxon>
        <taxon>Bacillales</taxon>
        <taxon>Alicyclobacillaceae</taxon>
        <taxon>Effusibacillus</taxon>
    </lineage>
</organism>
<reference evidence="3" key="1">
    <citation type="submission" date="2017-07" db="EMBL/GenBank/DDBJ databases">
        <title>Draft genome sequence of Effusibacillus lacus strain skLN1.</title>
        <authorList>
            <person name="Watanabe M."/>
            <person name="Kojima H."/>
            <person name="Fukui M."/>
        </authorList>
    </citation>
    <scope>NUCLEOTIDE SEQUENCE [LARGE SCALE GENOMIC DNA]</scope>
    <source>
        <strain evidence="3">skLN1</strain>
    </source>
</reference>
<name>A0A292YIL1_9BACL</name>
<evidence type="ECO:0000259" key="1">
    <source>
        <dbReference type="Pfam" id="PF07969"/>
    </source>
</evidence>
<dbReference type="Proteomes" id="UP000217785">
    <property type="component" value="Unassembled WGS sequence"/>
</dbReference>
<feature type="domain" description="Amidohydrolase 3" evidence="1">
    <location>
        <begin position="56"/>
        <end position="121"/>
    </location>
</feature>
<protein>
    <submittedName>
        <fullName evidence="2">Hydrolase</fullName>
    </submittedName>
</protein>
<gene>
    <name evidence="2" type="ORF">EFBL_0570</name>
</gene>
<keyword evidence="3" id="KW-1185">Reference proteome</keyword>
<dbReference type="PANTHER" id="PTHR22642:SF2">
    <property type="entry name" value="PROTEIN LONG AFTER FAR-RED 3"/>
    <property type="match status" value="1"/>
</dbReference>
<dbReference type="AlphaFoldDB" id="A0A292YIL1"/>
<dbReference type="InterPro" id="IPR013108">
    <property type="entry name" value="Amidohydro_3"/>
</dbReference>
<evidence type="ECO:0000313" key="3">
    <source>
        <dbReference type="Proteomes" id="UP000217785"/>
    </source>
</evidence>
<dbReference type="GO" id="GO:0016810">
    <property type="term" value="F:hydrolase activity, acting on carbon-nitrogen (but not peptide) bonds"/>
    <property type="evidence" value="ECO:0007669"/>
    <property type="project" value="InterPro"/>
</dbReference>
<proteinExistence type="predicted"/>
<dbReference type="Pfam" id="PF07969">
    <property type="entry name" value="Amidohydro_3"/>
    <property type="match status" value="1"/>
</dbReference>